<protein>
    <recommendedName>
        <fullName evidence="5">F-box domain-containing protein</fullName>
    </recommendedName>
</protein>
<evidence type="ECO:0000256" key="2">
    <source>
        <dbReference type="SAM" id="MobiDB-lite"/>
    </source>
</evidence>
<sequence>MRLTSRTEQSPGAPETRHHSTRERKEHCRRRRRNRSGDSGNGGDFRRLGWLDGAAAGERAPPRLYGIGVAYSGPPCVCRHWRQVCNEMEEKDKAVAAAVTCTSVATAVAEAEAAAAAAAAAGATRGVLGAAGGITGGAAAAAAAAAATSDGGNAAAAAAVEGSSAAGHAAGGGDGCGRIRDGQHGVAGGLWGCLDLRSRPSVRFDDQVVQGGLISRRWSQVQTLRLRTCPGLTRDGFTRLCGGCLGLTSLELTQCDSLVKLDTMRVVLASLPRLRHLDLSHNQEGVMDNVIKLALAPRRISTSPPSAPQQQQQRQQAAEGEGGRAAADGGAGGSGGLPDPAGGASGGSRGSGTVPWALPCPLRVLHTYKQYVAVKGVMLIRGHSPGLRL</sequence>
<dbReference type="InParanoid" id="D8TVF0"/>
<keyword evidence="4" id="KW-1185">Reference proteome</keyword>
<dbReference type="Proteomes" id="UP000001058">
    <property type="component" value="Unassembled WGS sequence"/>
</dbReference>
<dbReference type="Gene3D" id="3.80.10.10">
    <property type="entry name" value="Ribonuclease Inhibitor"/>
    <property type="match status" value="1"/>
</dbReference>
<feature type="region of interest" description="Disordered" evidence="2">
    <location>
        <begin position="300"/>
        <end position="350"/>
    </location>
</feature>
<evidence type="ECO:0000256" key="1">
    <source>
        <dbReference type="ARBA" id="ARBA00004430"/>
    </source>
</evidence>
<feature type="compositionally biased region" description="Polar residues" evidence="2">
    <location>
        <begin position="1"/>
        <end position="10"/>
    </location>
</feature>
<dbReference type="SUPFAM" id="SSF52047">
    <property type="entry name" value="RNI-like"/>
    <property type="match status" value="1"/>
</dbReference>
<organism evidence="4">
    <name type="scientific">Volvox carteri f. nagariensis</name>
    <dbReference type="NCBI Taxonomy" id="3068"/>
    <lineage>
        <taxon>Eukaryota</taxon>
        <taxon>Viridiplantae</taxon>
        <taxon>Chlorophyta</taxon>
        <taxon>core chlorophytes</taxon>
        <taxon>Chlorophyceae</taxon>
        <taxon>CS clade</taxon>
        <taxon>Chlamydomonadales</taxon>
        <taxon>Volvocaceae</taxon>
        <taxon>Volvox</taxon>
    </lineage>
</organism>
<dbReference type="EMBL" id="GL378339">
    <property type="protein sequence ID" value="EFJ48448.1"/>
    <property type="molecule type" value="Genomic_DNA"/>
</dbReference>
<reference evidence="3 4" key="1">
    <citation type="journal article" date="2010" name="Science">
        <title>Genomic analysis of organismal complexity in the multicellular green alga Volvox carteri.</title>
        <authorList>
            <person name="Prochnik S.E."/>
            <person name="Umen J."/>
            <person name="Nedelcu A.M."/>
            <person name="Hallmann A."/>
            <person name="Miller S.M."/>
            <person name="Nishii I."/>
            <person name="Ferris P."/>
            <person name="Kuo A."/>
            <person name="Mitros T."/>
            <person name="Fritz-Laylin L.K."/>
            <person name="Hellsten U."/>
            <person name="Chapman J."/>
            <person name="Simakov O."/>
            <person name="Rensing S.A."/>
            <person name="Terry A."/>
            <person name="Pangilinan J."/>
            <person name="Kapitonov V."/>
            <person name="Jurka J."/>
            <person name="Salamov A."/>
            <person name="Shapiro H."/>
            <person name="Schmutz J."/>
            <person name="Grimwood J."/>
            <person name="Lindquist E."/>
            <person name="Lucas S."/>
            <person name="Grigoriev I.V."/>
            <person name="Schmitt R."/>
            <person name="Kirk D."/>
            <person name="Rokhsar D.S."/>
        </authorList>
    </citation>
    <scope>NUCLEOTIDE SEQUENCE [LARGE SCALE GENOMIC DNA]</scope>
    <source>
        <strain evidence="4">f. Nagariensis / Eve</strain>
    </source>
</reference>
<evidence type="ECO:0000313" key="3">
    <source>
        <dbReference type="EMBL" id="EFJ48448.1"/>
    </source>
</evidence>
<accession>D8TVF0</accession>
<comment type="subcellular location">
    <subcellularLocation>
        <location evidence="1">Cytoplasm</location>
        <location evidence="1">Cytoskeleton</location>
        <location evidence="1">Cilium axoneme</location>
    </subcellularLocation>
</comment>
<dbReference type="GO" id="GO:0005930">
    <property type="term" value="C:axoneme"/>
    <property type="evidence" value="ECO:0007669"/>
    <property type="project" value="UniProtKB-SubCell"/>
</dbReference>
<dbReference type="OrthoDB" id="550232at2759"/>
<feature type="compositionally biased region" description="Basic and acidic residues" evidence="2">
    <location>
        <begin position="15"/>
        <end position="26"/>
    </location>
</feature>
<feature type="region of interest" description="Disordered" evidence="2">
    <location>
        <begin position="1"/>
        <end position="48"/>
    </location>
</feature>
<name>D8TVF0_VOLCA</name>
<evidence type="ECO:0008006" key="5">
    <source>
        <dbReference type="Google" id="ProtNLM"/>
    </source>
</evidence>
<dbReference type="GeneID" id="9619910"/>
<dbReference type="KEGG" id="vcn:VOLCADRAFT_90674"/>
<dbReference type="RefSeq" id="XP_002950247.1">
    <property type="nucleotide sequence ID" value="XM_002950201.1"/>
</dbReference>
<feature type="compositionally biased region" description="Low complexity" evidence="2">
    <location>
        <begin position="308"/>
        <end position="328"/>
    </location>
</feature>
<dbReference type="AlphaFoldDB" id="D8TVF0"/>
<gene>
    <name evidence="3" type="ORF">VOLCADRAFT_90674</name>
</gene>
<dbReference type="InterPro" id="IPR032675">
    <property type="entry name" value="LRR_dom_sf"/>
</dbReference>
<proteinExistence type="predicted"/>
<evidence type="ECO:0000313" key="4">
    <source>
        <dbReference type="Proteomes" id="UP000001058"/>
    </source>
</evidence>